<proteinExistence type="predicted"/>
<dbReference type="AlphaFoldDB" id="Q4L3Z9"/>
<evidence type="ECO:0000313" key="1">
    <source>
        <dbReference type="EMBL" id="BAE05628.1"/>
    </source>
</evidence>
<protein>
    <submittedName>
        <fullName evidence="1">Uncharacterized protein</fullName>
    </submittedName>
</protein>
<dbReference type="KEGG" id="sha:SH2319"/>
<organism evidence="1 2">
    <name type="scientific">Staphylococcus haemolyticus (strain JCSC1435)</name>
    <dbReference type="NCBI Taxonomy" id="279808"/>
    <lineage>
        <taxon>Bacteria</taxon>
        <taxon>Bacillati</taxon>
        <taxon>Bacillota</taxon>
        <taxon>Bacilli</taxon>
        <taxon>Bacillales</taxon>
        <taxon>Staphylococcaceae</taxon>
        <taxon>Staphylococcus</taxon>
    </lineage>
</organism>
<sequence>MLKETSYFNKESFNSFIIKLCLNKENMCTFISLLLQLI</sequence>
<dbReference type="EMBL" id="AP006716">
    <property type="protein sequence ID" value="BAE05628.1"/>
    <property type="molecule type" value="Genomic_DNA"/>
</dbReference>
<reference evidence="1 2" key="1">
    <citation type="journal article" date="2005" name="J. Bacteriol.">
        <title>Whole-genome sequencing of Staphylococcus haemolyticus uncovers the extreme plasticity of its genome and the evolution of human-colonizing staphylococcal species.</title>
        <authorList>
            <person name="Takeuchi F."/>
            <person name="Watanabe S."/>
            <person name="Baba T."/>
            <person name="Yuzawa H."/>
            <person name="Ito T."/>
            <person name="Morimoto Y."/>
            <person name="Kuroda M."/>
            <person name="Cui L."/>
            <person name="Takahashi M."/>
            <person name="Ankai A."/>
            <person name="Baba S."/>
            <person name="Fukui S."/>
            <person name="Lee J.C."/>
            <person name="Hiramatsu K."/>
        </authorList>
    </citation>
    <scope>NUCLEOTIDE SEQUENCE [LARGE SCALE GENOMIC DNA]</scope>
    <source>
        <strain evidence="1 2">JCSC1435</strain>
    </source>
</reference>
<accession>Q4L3Z9</accession>
<dbReference type="Proteomes" id="UP000000543">
    <property type="component" value="Chromosome"/>
</dbReference>
<evidence type="ECO:0000313" key="2">
    <source>
        <dbReference type="Proteomes" id="UP000000543"/>
    </source>
</evidence>
<dbReference type="HOGENOM" id="CLU_3333254_0_0_9"/>
<gene>
    <name evidence="1" type="ordered locus">SH2319</name>
</gene>
<name>Q4L3Z9_STAHJ</name>